<keyword evidence="9" id="KW-0067">ATP-binding</keyword>
<evidence type="ECO:0000256" key="7">
    <source>
        <dbReference type="ARBA" id="ARBA00022741"/>
    </source>
</evidence>
<evidence type="ECO:0000256" key="6">
    <source>
        <dbReference type="ARBA" id="ARBA00022723"/>
    </source>
</evidence>
<feature type="compositionally biased region" description="Low complexity" evidence="12">
    <location>
        <begin position="396"/>
        <end position="423"/>
    </location>
</feature>
<dbReference type="GO" id="GO:0003677">
    <property type="term" value="F:DNA binding"/>
    <property type="evidence" value="ECO:0007669"/>
    <property type="project" value="InterPro"/>
</dbReference>
<evidence type="ECO:0000313" key="15">
    <source>
        <dbReference type="Proteomes" id="UP000189777"/>
    </source>
</evidence>
<dbReference type="PANTHER" id="PTHR11669:SF0">
    <property type="entry name" value="PROTEIN STICHEL-LIKE 2"/>
    <property type="match status" value="1"/>
</dbReference>
<evidence type="ECO:0000259" key="13">
    <source>
        <dbReference type="SMART" id="SM00382"/>
    </source>
</evidence>
<feature type="region of interest" description="Disordered" evidence="12">
    <location>
        <begin position="396"/>
        <end position="601"/>
    </location>
</feature>
<dbReference type="OrthoDB" id="9810148at2"/>
<dbReference type="SUPFAM" id="SSF52540">
    <property type="entry name" value="P-loop containing nucleoside triphosphate hydrolases"/>
    <property type="match status" value="1"/>
</dbReference>
<keyword evidence="8" id="KW-0862">Zinc</keyword>
<feature type="region of interest" description="Disordered" evidence="12">
    <location>
        <begin position="679"/>
        <end position="929"/>
    </location>
</feature>
<dbReference type="InterPro" id="IPR027417">
    <property type="entry name" value="P-loop_NTPase"/>
</dbReference>
<dbReference type="Pfam" id="PF22608">
    <property type="entry name" value="DNAX_ATPase_lid"/>
    <property type="match status" value="1"/>
</dbReference>
<comment type="similarity">
    <text evidence="1">Belongs to the DnaX/STICHEL family.</text>
</comment>
<dbReference type="EC" id="2.7.7.7" evidence="2"/>
<dbReference type="InterPro" id="IPR050238">
    <property type="entry name" value="DNA_Rep/Repair_Clamp_Loader"/>
</dbReference>
<feature type="compositionally biased region" description="Acidic residues" evidence="12">
    <location>
        <begin position="917"/>
        <end position="927"/>
    </location>
</feature>
<dbReference type="Gene3D" id="1.10.8.60">
    <property type="match status" value="1"/>
</dbReference>
<evidence type="ECO:0000256" key="11">
    <source>
        <dbReference type="ARBA" id="ARBA00049244"/>
    </source>
</evidence>
<evidence type="ECO:0000256" key="2">
    <source>
        <dbReference type="ARBA" id="ARBA00012417"/>
    </source>
</evidence>
<keyword evidence="4" id="KW-0548">Nucleotidyltransferase</keyword>
<accession>A0A1T5IP95</accession>
<dbReference type="SMART" id="SM00382">
    <property type="entry name" value="AAA"/>
    <property type="match status" value="1"/>
</dbReference>
<dbReference type="STRING" id="526729.SAMN04324258_0768"/>
<dbReference type="RefSeq" id="WP_079571139.1">
    <property type="nucleotide sequence ID" value="NZ_FUZQ01000001.1"/>
</dbReference>
<feature type="compositionally biased region" description="Low complexity" evidence="12">
    <location>
        <begin position="867"/>
        <end position="884"/>
    </location>
</feature>
<organism evidence="14 15">
    <name type="scientific">Krasilnikoviella flava</name>
    <dbReference type="NCBI Taxonomy" id="526729"/>
    <lineage>
        <taxon>Bacteria</taxon>
        <taxon>Bacillati</taxon>
        <taxon>Actinomycetota</taxon>
        <taxon>Actinomycetes</taxon>
        <taxon>Micrococcales</taxon>
        <taxon>Promicromonosporaceae</taxon>
        <taxon>Krasilnikoviella</taxon>
    </lineage>
</organism>
<feature type="compositionally biased region" description="Low complexity" evidence="12">
    <location>
        <begin position="482"/>
        <end position="495"/>
    </location>
</feature>
<feature type="compositionally biased region" description="Low complexity" evidence="12">
    <location>
        <begin position="431"/>
        <end position="444"/>
    </location>
</feature>
<evidence type="ECO:0000256" key="4">
    <source>
        <dbReference type="ARBA" id="ARBA00022695"/>
    </source>
</evidence>
<evidence type="ECO:0000256" key="10">
    <source>
        <dbReference type="ARBA" id="ARBA00022932"/>
    </source>
</evidence>
<dbReference type="InterPro" id="IPR003593">
    <property type="entry name" value="AAA+_ATPase"/>
</dbReference>
<feature type="compositionally biased region" description="Low complexity" evidence="12">
    <location>
        <begin position="589"/>
        <end position="601"/>
    </location>
</feature>
<dbReference type="GO" id="GO:0009360">
    <property type="term" value="C:DNA polymerase III complex"/>
    <property type="evidence" value="ECO:0007669"/>
    <property type="project" value="InterPro"/>
</dbReference>
<dbReference type="FunFam" id="3.40.50.300:FF:000014">
    <property type="entry name" value="DNA polymerase III subunit gamma/tau"/>
    <property type="match status" value="1"/>
</dbReference>
<feature type="compositionally biased region" description="Pro residues" evidence="12">
    <location>
        <begin position="841"/>
        <end position="866"/>
    </location>
</feature>
<protein>
    <recommendedName>
        <fullName evidence="2">DNA-directed DNA polymerase</fullName>
        <ecNumber evidence="2">2.7.7.7</ecNumber>
    </recommendedName>
</protein>
<feature type="compositionally biased region" description="Low complexity" evidence="12">
    <location>
        <begin position="805"/>
        <end position="816"/>
    </location>
</feature>
<dbReference type="GO" id="GO:0003887">
    <property type="term" value="F:DNA-directed DNA polymerase activity"/>
    <property type="evidence" value="ECO:0007669"/>
    <property type="project" value="UniProtKB-KW"/>
</dbReference>
<reference evidence="14 15" key="1">
    <citation type="submission" date="2017-02" db="EMBL/GenBank/DDBJ databases">
        <authorList>
            <person name="Peterson S.W."/>
        </authorList>
    </citation>
    <scope>NUCLEOTIDE SEQUENCE [LARGE SCALE GENOMIC DNA]</scope>
    <source>
        <strain evidence="14 15">DSM 21481</strain>
    </source>
</reference>
<dbReference type="InterPro" id="IPR045085">
    <property type="entry name" value="HLD_clamp_pol_III_gamma_tau"/>
</dbReference>
<dbReference type="GO" id="GO:0006261">
    <property type="term" value="P:DNA-templated DNA replication"/>
    <property type="evidence" value="ECO:0007669"/>
    <property type="project" value="TreeGrafter"/>
</dbReference>
<feature type="compositionally biased region" description="Polar residues" evidence="12">
    <location>
        <begin position="710"/>
        <end position="722"/>
    </location>
</feature>
<sequence length="955" mass="96431">MTTALYRRYRPETFAEVIGQEHVTAPLMQALRSGRVNHAYLFSGPRGCGKTTSARILARTLNCARNTPETPIDTPCGECDSCVELARGGPGSLDVVEIDAASHNGVDDARDLRERATFAPARDRYKIFILDEAHMVTPQGFNALLKIVEEPPPHVKFVFATTEPDKVIGTIRSRTHHYPFRLVPPDVLGPYLEQLTAAEGIELGGGVVPLVTRAGGGSVRDSLSVLDQLIAGATGGVVEYDTAVGLLGFTHATLLDDVVDALAARDGASIFRVVDQVIATGHEPRRFVEDVLERLRDLIVIAVSGDAAEAVLRGLPADQLERMRTQAGRLGVSELSRAADLVNAALTEMTGATSPRLHLELLCARLLLPGADDGTEGLAARIDRLERGVITGGGAPAQAAAPVDGAPVPASAPVSSSAAAPSGGPSGGLSGAAVARAALQASRRPASEPVGSTEPAVSEPVGSTEPAVSEPAPAPPAPEPVAEPTAAADPTAGPSAPVPDVETVVSQPALTVRPEPEPGPESSEPESAEPEPEPEPAEPEPEDDGPVDDFPVDGPDDAEPADLGPAGASDIDSTPLETAPAPPAPAPVAAPAAGGGAEATAEMVRRRWDEVVANIGSPVTRALVGPNAQVVSLEGGLLRLGFAAAGMARTFSQPRHVDAVSESVYQTLGVQVRVEATLDEGRSGGGTSPSGSTPPSGGDQGGPPSPTPSNGASPTAPQTTTPLDRAAPSAPSDDRPAGGTGAGPTPPPGPAAGSSAPTPVATVSAATAPPAGPRASAAVSRPSGGVALAERPPAPERSAAEDADAAWLAGASTAAAPPEPARPDPASVGGPTRAPAGPQADVPPPWAQEPEPAAPPGEPATPPSTPGPTAGPSVPVAGAPAGPAVRETPRQAAERRVREAEQTKDRSSWASSGPGAVDDEPSADDPDITSAGLVGVQLVVQVLDGKVIEEIAEQP</sequence>
<feature type="domain" description="AAA+ ATPase" evidence="13">
    <location>
        <begin position="36"/>
        <end position="306"/>
    </location>
</feature>
<dbReference type="PANTHER" id="PTHR11669">
    <property type="entry name" value="REPLICATION FACTOR C / DNA POLYMERASE III GAMMA-TAU SUBUNIT"/>
    <property type="match status" value="1"/>
</dbReference>
<keyword evidence="3" id="KW-0808">Transferase</keyword>
<dbReference type="EMBL" id="FUZQ01000001">
    <property type="protein sequence ID" value="SKC40965.1"/>
    <property type="molecule type" value="Genomic_DNA"/>
</dbReference>
<gene>
    <name evidence="14" type="ORF">SAMN04324258_0768</name>
</gene>
<comment type="catalytic activity">
    <reaction evidence="11">
        <text>DNA(n) + a 2'-deoxyribonucleoside 5'-triphosphate = DNA(n+1) + diphosphate</text>
        <dbReference type="Rhea" id="RHEA:22508"/>
        <dbReference type="Rhea" id="RHEA-COMP:17339"/>
        <dbReference type="Rhea" id="RHEA-COMP:17340"/>
        <dbReference type="ChEBI" id="CHEBI:33019"/>
        <dbReference type="ChEBI" id="CHEBI:61560"/>
        <dbReference type="ChEBI" id="CHEBI:173112"/>
        <dbReference type="EC" id="2.7.7.7"/>
    </reaction>
</comment>
<dbReference type="CDD" id="cd18137">
    <property type="entry name" value="HLD_clamp_pol_III_gamma_tau"/>
    <property type="match status" value="1"/>
</dbReference>
<keyword evidence="5" id="KW-0235">DNA replication</keyword>
<dbReference type="PRINTS" id="PR00830">
    <property type="entry name" value="ENDOLAPTASE"/>
</dbReference>
<dbReference type="InterPro" id="IPR012763">
    <property type="entry name" value="DNA_pol_III_sug/sutau_N"/>
</dbReference>
<dbReference type="Pfam" id="PF12169">
    <property type="entry name" value="DNA_pol3_gamma3"/>
    <property type="match status" value="1"/>
</dbReference>
<evidence type="ECO:0000256" key="5">
    <source>
        <dbReference type="ARBA" id="ARBA00022705"/>
    </source>
</evidence>
<evidence type="ECO:0000256" key="8">
    <source>
        <dbReference type="ARBA" id="ARBA00022833"/>
    </source>
</evidence>
<dbReference type="Proteomes" id="UP000189777">
    <property type="component" value="Unassembled WGS sequence"/>
</dbReference>
<dbReference type="NCBIfam" id="TIGR02397">
    <property type="entry name" value="dnaX_nterm"/>
    <property type="match status" value="1"/>
</dbReference>
<feature type="compositionally biased region" description="Low complexity" evidence="12">
    <location>
        <begin position="751"/>
        <end position="769"/>
    </location>
</feature>
<feature type="compositionally biased region" description="Acidic residues" evidence="12">
    <location>
        <begin position="523"/>
        <end position="560"/>
    </location>
</feature>
<keyword evidence="15" id="KW-1185">Reference proteome</keyword>
<proteinExistence type="inferred from homology"/>
<dbReference type="InterPro" id="IPR008921">
    <property type="entry name" value="DNA_pol3_clamp-load_cplx_C"/>
</dbReference>
<keyword evidence="10" id="KW-0239">DNA-directed DNA polymerase</keyword>
<dbReference type="Gene3D" id="1.20.272.10">
    <property type="match status" value="1"/>
</dbReference>
<evidence type="ECO:0000256" key="9">
    <source>
        <dbReference type="ARBA" id="ARBA00022840"/>
    </source>
</evidence>
<evidence type="ECO:0000256" key="12">
    <source>
        <dbReference type="SAM" id="MobiDB-lite"/>
    </source>
</evidence>
<dbReference type="AlphaFoldDB" id="A0A1T5IP95"/>
<dbReference type="GO" id="GO:0005524">
    <property type="term" value="F:ATP binding"/>
    <property type="evidence" value="ECO:0007669"/>
    <property type="project" value="UniProtKB-KW"/>
</dbReference>
<dbReference type="InterPro" id="IPR022754">
    <property type="entry name" value="DNA_pol_III_gamma-3"/>
</dbReference>
<evidence type="ECO:0000313" key="14">
    <source>
        <dbReference type="EMBL" id="SKC40965.1"/>
    </source>
</evidence>
<evidence type="ECO:0000256" key="1">
    <source>
        <dbReference type="ARBA" id="ARBA00006360"/>
    </source>
</evidence>
<keyword evidence="7" id="KW-0547">Nucleotide-binding</keyword>
<feature type="compositionally biased region" description="Pro residues" evidence="12">
    <location>
        <begin position="472"/>
        <end position="481"/>
    </location>
</feature>
<evidence type="ECO:0000256" key="3">
    <source>
        <dbReference type="ARBA" id="ARBA00022679"/>
    </source>
</evidence>
<dbReference type="CDD" id="cd00009">
    <property type="entry name" value="AAA"/>
    <property type="match status" value="1"/>
</dbReference>
<dbReference type="GO" id="GO:0046872">
    <property type="term" value="F:metal ion binding"/>
    <property type="evidence" value="ECO:0007669"/>
    <property type="project" value="UniProtKB-KW"/>
</dbReference>
<name>A0A1T5IP95_9MICO</name>
<feature type="compositionally biased region" description="Basic and acidic residues" evidence="12">
    <location>
        <begin position="887"/>
        <end position="907"/>
    </location>
</feature>
<dbReference type="Gene3D" id="3.40.50.300">
    <property type="entry name" value="P-loop containing nucleotide triphosphate hydrolases"/>
    <property type="match status" value="1"/>
</dbReference>
<keyword evidence="6" id="KW-0479">Metal-binding</keyword>
<dbReference type="Pfam" id="PF13177">
    <property type="entry name" value="DNA_pol3_delta2"/>
    <property type="match status" value="1"/>
</dbReference>
<dbReference type="SUPFAM" id="SSF48019">
    <property type="entry name" value="post-AAA+ oligomerization domain-like"/>
    <property type="match status" value="1"/>
</dbReference>
<dbReference type="NCBIfam" id="NF005846">
    <property type="entry name" value="PRK07764.1-6"/>
    <property type="match status" value="1"/>
</dbReference>